<dbReference type="Pfam" id="PF22785">
    <property type="entry name" value="Tc-R-P"/>
    <property type="match status" value="1"/>
</dbReference>
<reference evidence="3 4" key="1">
    <citation type="journal article" date="2018" name="Evol. Lett.">
        <title>Horizontal gene cluster transfer increased hallucinogenic mushroom diversity.</title>
        <authorList>
            <person name="Reynolds H.T."/>
            <person name="Vijayakumar V."/>
            <person name="Gluck-Thaler E."/>
            <person name="Korotkin H.B."/>
            <person name="Matheny P.B."/>
            <person name="Slot J.C."/>
        </authorList>
    </citation>
    <scope>NUCLEOTIDE SEQUENCE [LARGE SCALE GENOMIC DNA]</scope>
    <source>
        <strain evidence="3 4">SRW20</strain>
    </source>
</reference>
<comment type="caution">
    <text evidence="3">The sequence shown here is derived from an EMBL/GenBank/DDBJ whole genome shotgun (WGS) entry which is preliminary data.</text>
</comment>
<gene>
    <name evidence="3" type="ORF">CVT26_010237</name>
</gene>
<evidence type="ECO:0000259" key="2">
    <source>
        <dbReference type="PROSITE" id="PS50056"/>
    </source>
</evidence>
<evidence type="ECO:0000256" key="1">
    <source>
        <dbReference type="SAM" id="MobiDB-lite"/>
    </source>
</evidence>
<dbReference type="Gene3D" id="3.90.190.10">
    <property type="entry name" value="Protein tyrosine phosphatase superfamily"/>
    <property type="match status" value="1"/>
</dbReference>
<name>A0A409Y170_9AGAR</name>
<evidence type="ECO:0000313" key="4">
    <source>
        <dbReference type="Proteomes" id="UP000284706"/>
    </source>
</evidence>
<dbReference type="InterPro" id="IPR016130">
    <property type="entry name" value="Tyr_Pase_AS"/>
</dbReference>
<feature type="domain" description="Tyrosine specific protein phosphatases" evidence="2">
    <location>
        <begin position="111"/>
        <end position="179"/>
    </location>
</feature>
<dbReference type="OrthoDB" id="432447at2759"/>
<evidence type="ECO:0000313" key="3">
    <source>
        <dbReference type="EMBL" id="PPQ96752.1"/>
    </source>
</evidence>
<organism evidence="3 4">
    <name type="scientific">Gymnopilus dilepis</name>
    <dbReference type="NCBI Taxonomy" id="231916"/>
    <lineage>
        <taxon>Eukaryota</taxon>
        <taxon>Fungi</taxon>
        <taxon>Dikarya</taxon>
        <taxon>Basidiomycota</taxon>
        <taxon>Agaricomycotina</taxon>
        <taxon>Agaricomycetes</taxon>
        <taxon>Agaricomycetidae</taxon>
        <taxon>Agaricales</taxon>
        <taxon>Agaricineae</taxon>
        <taxon>Hymenogastraceae</taxon>
        <taxon>Gymnopilus</taxon>
    </lineage>
</organism>
<protein>
    <recommendedName>
        <fullName evidence="2">Tyrosine specific protein phosphatases domain-containing protein</fullName>
    </recommendedName>
</protein>
<dbReference type="STRING" id="231916.A0A409Y170"/>
<feature type="compositionally biased region" description="Polar residues" evidence="1">
    <location>
        <begin position="1"/>
        <end position="15"/>
    </location>
</feature>
<dbReference type="PROSITE" id="PS00383">
    <property type="entry name" value="TYR_PHOSPHATASE_1"/>
    <property type="match status" value="1"/>
</dbReference>
<dbReference type="EMBL" id="NHYE01001332">
    <property type="protein sequence ID" value="PPQ96752.1"/>
    <property type="molecule type" value="Genomic_DNA"/>
</dbReference>
<dbReference type="AlphaFoldDB" id="A0A409Y170"/>
<keyword evidence="4" id="KW-1185">Reference proteome</keyword>
<feature type="region of interest" description="Disordered" evidence="1">
    <location>
        <begin position="1"/>
        <end position="21"/>
    </location>
</feature>
<accession>A0A409Y170</accession>
<dbReference type="InterPro" id="IPR000387">
    <property type="entry name" value="Tyr_Pase_dom"/>
</dbReference>
<sequence>MLHSQLPPSSQNTKARNAVKEPWSRFRRVEEHVLGSHPLFRSSCPGFATRRSPPAGLTLQCLEFLINHGIKRVINLEQDSRSYSPQQLDSLVKAGIDYRHLPVEDMHAPDEALLRAAYEFYAAGPEGESTLVHCTAGYGRTGTFVTAIQLFVTQGRYPESEDVNDVETESQKEILKKIRRQCLEKFSAESREDED</sequence>
<dbReference type="InParanoid" id="A0A409Y170"/>
<proteinExistence type="predicted"/>
<dbReference type="SUPFAM" id="SSF52799">
    <property type="entry name" value="(Phosphotyrosine protein) phosphatases II"/>
    <property type="match status" value="1"/>
</dbReference>
<dbReference type="InterPro" id="IPR029021">
    <property type="entry name" value="Prot-tyrosine_phosphatase-like"/>
</dbReference>
<dbReference type="Proteomes" id="UP000284706">
    <property type="component" value="Unassembled WGS sequence"/>
</dbReference>
<dbReference type="PROSITE" id="PS50056">
    <property type="entry name" value="TYR_PHOSPHATASE_2"/>
    <property type="match status" value="1"/>
</dbReference>